<dbReference type="Gene3D" id="3.40.50.1820">
    <property type="entry name" value="alpha/beta hydrolase"/>
    <property type="match status" value="1"/>
</dbReference>
<evidence type="ECO:0000259" key="1">
    <source>
        <dbReference type="Pfam" id="PF00326"/>
    </source>
</evidence>
<dbReference type="SUPFAM" id="SSF53474">
    <property type="entry name" value="alpha/beta-Hydrolases"/>
    <property type="match status" value="1"/>
</dbReference>
<name>A0A0F6SHV6_9BACT</name>
<reference evidence="2 3" key="1">
    <citation type="submission" date="2015-03" db="EMBL/GenBank/DDBJ databases">
        <title>Genome assembly of Sandaracinus amylolyticus DSM 53668.</title>
        <authorList>
            <person name="Sharma G."/>
            <person name="Subramanian S."/>
        </authorList>
    </citation>
    <scope>NUCLEOTIDE SEQUENCE [LARGE SCALE GENOMIC DNA]</scope>
    <source>
        <strain evidence="2 3">DSM 53668</strain>
    </source>
</reference>
<dbReference type="OrthoDB" id="5416778at2"/>
<accession>A0A0F6SHV6</accession>
<dbReference type="Pfam" id="PF00326">
    <property type="entry name" value="Peptidase_S9"/>
    <property type="match status" value="1"/>
</dbReference>
<dbReference type="InterPro" id="IPR001375">
    <property type="entry name" value="Peptidase_S9_cat"/>
</dbReference>
<proteinExistence type="predicted"/>
<evidence type="ECO:0000313" key="2">
    <source>
        <dbReference type="EMBL" id="AKF11109.1"/>
    </source>
</evidence>
<dbReference type="RefSeq" id="WP_053238009.1">
    <property type="nucleotide sequence ID" value="NZ_CP011125.1"/>
</dbReference>
<protein>
    <recommendedName>
        <fullName evidence="1">Peptidase S9 prolyl oligopeptidase catalytic domain-containing protein</fullName>
    </recommendedName>
</protein>
<gene>
    <name evidence="2" type="ORF">DB32_008258</name>
</gene>
<dbReference type="AlphaFoldDB" id="A0A0F6SHV6"/>
<dbReference type="GO" id="GO:0008236">
    <property type="term" value="F:serine-type peptidase activity"/>
    <property type="evidence" value="ECO:0007669"/>
    <property type="project" value="InterPro"/>
</dbReference>
<organism evidence="2 3">
    <name type="scientific">Sandaracinus amylolyticus</name>
    <dbReference type="NCBI Taxonomy" id="927083"/>
    <lineage>
        <taxon>Bacteria</taxon>
        <taxon>Pseudomonadati</taxon>
        <taxon>Myxococcota</taxon>
        <taxon>Polyangia</taxon>
        <taxon>Polyangiales</taxon>
        <taxon>Sandaracinaceae</taxon>
        <taxon>Sandaracinus</taxon>
    </lineage>
</organism>
<dbReference type="InterPro" id="IPR029058">
    <property type="entry name" value="AB_hydrolase_fold"/>
</dbReference>
<dbReference type="Proteomes" id="UP000034883">
    <property type="component" value="Chromosome"/>
</dbReference>
<dbReference type="GO" id="GO:0006508">
    <property type="term" value="P:proteolysis"/>
    <property type="evidence" value="ECO:0007669"/>
    <property type="project" value="InterPro"/>
</dbReference>
<feature type="domain" description="Peptidase S9 prolyl oligopeptidase catalytic" evidence="1">
    <location>
        <begin position="223"/>
        <end position="327"/>
    </location>
</feature>
<dbReference type="KEGG" id="samy:DB32_008258"/>
<dbReference type="EMBL" id="CP011125">
    <property type="protein sequence ID" value="AKF11109.1"/>
    <property type="molecule type" value="Genomic_DNA"/>
</dbReference>
<sequence length="366" mass="40356">MIASIKKRIVTPITATFDRAASRVIFGRSEQSKRRSAAESLGPIERHRRLDEIGAFYGTAQHVGDPDSFFPRIAADGLREQHVGRIGQDGTIVDLRWRSALAPLSSDPEVVRRLEERADVNHTAIVRLYAHLDRPRPTIVLLHGYLGGVFAIEEVAFPVRWMFERGLDVVLGVLPHHGPRGIRGRRPLLPHSDPRITIESFRHAIVDLRTLVSVLRDRGAPAVGAMGMSLGGYTSALLATVEPIDFVVPMIPLASIADFARDGDRLVGTATQRREQYDALEKAHCAVSPLARPSKVDPARALVIAGSGDRITPQSHAEKLAKHLDARLHLFDGGHLLQVGRDEGFREVARMLAREGWLEPRGGPRL</sequence>
<dbReference type="STRING" id="927083.DB32_008258"/>
<evidence type="ECO:0000313" key="3">
    <source>
        <dbReference type="Proteomes" id="UP000034883"/>
    </source>
</evidence>
<keyword evidence="3" id="KW-1185">Reference proteome</keyword>